<keyword evidence="6" id="KW-0862">Zinc</keyword>
<evidence type="ECO:0000256" key="9">
    <source>
        <dbReference type="ARBA" id="ARBA00049893"/>
    </source>
</evidence>
<dbReference type="CDD" id="cd16833">
    <property type="entry name" value="YfiH"/>
    <property type="match status" value="1"/>
</dbReference>
<dbReference type="PANTHER" id="PTHR30616">
    <property type="entry name" value="UNCHARACTERIZED PROTEIN YFIH"/>
    <property type="match status" value="1"/>
</dbReference>
<dbReference type="Pfam" id="PF02578">
    <property type="entry name" value="Cu-oxidase_4"/>
    <property type="match status" value="1"/>
</dbReference>
<evidence type="ECO:0000256" key="5">
    <source>
        <dbReference type="ARBA" id="ARBA00022801"/>
    </source>
</evidence>
<keyword evidence="4" id="KW-0479">Metal-binding</keyword>
<dbReference type="GO" id="GO:0017061">
    <property type="term" value="F:S-methyl-5-thioadenosine phosphorylase activity"/>
    <property type="evidence" value="ECO:0007669"/>
    <property type="project" value="UniProtKB-EC"/>
</dbReference>
<organism evidence="11 12">
    <name type="scientific">Candidatus Gottesmanbacteria bacterium RIFCSPLOWO2_01_FULL_43_11b</name>
    <dbReference type="NCBI Taxonomy" id="1798392"/>
    <lineage>
        <taxon>Bacteria</taxon>
        <taxon>Candidatus Gottesmaniibacteriota</taxon>
    </lineage>
</organism>
<comment type="catalytic activity">
    <reaction evidence="8">
        <text>adenosine + phosphate = alpha-D-ribose 1-phosphate + adenine</text>
        <dbReference type="Rhea" id="RHEA:27642"/>
        <dbReference type="ChEBI" id="CHEBI:16335"/>
        <dbReference type="ChEBI" id="CHEBI:16708"/>
        <dbReference type="ChEBI" id="CHEBI:43474"/>
        <dbReference type="ChEBI" id="CHEBI:57720"/>
        <dbReference type="EC" id="2.4.2.1"/>
    </reaction>
    <physiologicalReaction direction="left-to-right" evidence="8">
        <dbReference type="Rhea" id="RHEA:27643"/>
    </physiologicalReaction>
</comment>
<comment type="catalytic activity">
    <reaction evidence="7">
        <text>adenosine + H2O + H(+) = inosine + NH4(+)</text>
        <dbReference type="Rhea" id="RHEA:24408"/>
        <dbReference type="ChEBI" id="CHEBI:15377"/>
        <dbReference type="ChEBI" id="CHEBI:15378"/>
        <dbReference type="ChEBI" id="CHEBI:16335"/>
        <dbReference type="ChEBI" id="CHEBI:17596"/>
        <dbReference type="ChEBI" id="CHEBI:28938"/>
        <dbReference type="EC" id="3.5.4.4"/>
    </reaction>
    <physiologicalReaction direction="left-to-right" evidence="7">
        <dbReference type="Rhea" id="RHEA:24409"/>
    </physiologicalReaction>
</comment>
<gene>
    <name evidence="11" type="ORF">A3A79_05225</name>
</gene>
<evidence type="ECO:0000256" key="10">
    <source>
        <dbReference type="RuleBase" id="RU361274"/>
    </source>
</evidence>
<dbReference type="InterPro" id="IPR003730">
    <property type="entry name" value="Cu_polyphenol_OxRdtase"/>
</dbReference>
<evidence type="ECO:0000256" key="1">
    <source>
        <dbReference type="ARBA" id="ARBA00000553"/>
    </source>
</evidence>
<evidence type="ECO:0000256" key="8">
    <source>
        <dbReference type="ARBA" id="ARBA00048968"/>
    </source>
</evidence>
<name>A0A1F6AJY5_9BACT</name>
<comment type="catalytic activity">
    <reaction evidence="1">
        <text>inosine + phosphate = alpha-D-ribose 1-phosphate + hypoxanthine</text>
        <dbReference type="Rhea" id="RHEA:27646"/>
        <dbReference type="ChEBI" id="CHEBI:17368"/>
        <dbReference type="ChEBI" id="CHEBI:17596"/>
        <dbReference type="ChEBI" id="CHEBI:43474"/>
        <dbReference type="ChEBI" id="CHEBI:57720"/>
        <dbReference type="EC" id="2.4.2.1"/>
    </reaction>
    <physiologicalReaction direction="left-to-right" evidence="1">
        <dbReference type="Rhea" id="RHEA:27647"/>
    </physiologicalReaction>
</comment>
<dbReference type="EMBL" id="MFJV01000001">
    <property type="protein sequence ID" value="OGG24557.1"/>
    <property type="molecule type" value="Genomic_DNA"/>
</dbReference>
<dbReference type="NCBIfam" id="TIGR00726">
    <property type="entry name" value="peptidoglycan editing factor PgeF"/>
    <property type="match status" value="1"/>
</dbReference>
<protein>
    <recommendedName>
        <fullName evidence="10">Purine nucleoside phosphorylase</fullName>
    </recommendedName>
</protein>
<dbReference type="PANTHER" id="PTHR30616:SF2">
    <property type="entry name" value="PURINE NUCLEOSIDE PHOSPHORYLASE LACC1"/>
    <property type="match status" value="1"/>
</dbReference>
<dbReference type="Proteomes" id="UP000178759">
    <property type="component" value="Unassembled WGS sequence"/>
</dbReference>
<evidence type="ECO:0000256" key="3">
    <source>
        <dbReference type="ARBA" id="ARBA00022679"/>
    </source>
</evidence>
<evidence type="ECO:0000256" key="7">
    <source>
        <dbReference type="ARBA" id="ARBA00047989"/>
    </source>
</evidence>
<dbReference type="GO" id="GO:0016787">
    <property type="term" value="F:hydrolase activity"/>
    <property type="evidence" value="ECO:0007669"/>
    <property type="project" value="UniProtKB-KW"/>
</dbReference>
<evidence type="ECO:0000313" key="11">
    <source>
        <dbReference type="EMBL" id="OGG24557.1"/>
    </source>
</evidence>
<evidence type="ECO:0000256" key="4">
    <source>
        <dbReference type="ARBA" id="ARBA00022723"/>
    </source>
</evidence>
<comment type="catalytic activity">
    <reaction evidence="9">
        <text>S-methyl-5'-thioadenosine + phosphate = 5-(methylsulfanyl)-alpha-D-ribose 1-phosphate + adenine</text>
        <dbReference type="Rhea" id="RHEA:11852"/>
        <dbReference type="ChEBI" id="CHEBI:16708"/>
        <dbReference type="ChEBI" id="CHEBI:17509"/>
        <dbReference type="ChEBI" id="CHEBI:43474"/>
        <dbReference type="ChEBI" id="CHEBI:58533"/>
        <dbReference type="EC" id="2.4.2.28"/>
    </reaction>
    <physiologicalReaction direction="left-to-right" evidence="9">
        <dbReference type="Rhea" id="RHEA:11853"/>
    </physiologicalReaction>
</comment>
<comment type="similarity">
    <text evidence="2 10">Belongs to the purine nucleoside phosphorylase YfiH/LACC1 family.</text>
</comment>
<keyword evidence="3" id="KW-0808">Transferase</keyword>
<dbReference type="InterPro" id="IPR011324">
    <property type="entry name" value="Cytotoxic_necrot_fac-like_cat"/>
</dbReference>
<evidence type="ECO:0000256" key="6">
    <source>
        <dbReference type="ARBA" id="ARBA00022833"/>
    </source>
</evidence>
<accession>A0A1F6AJY5</accession>
<comment type="caution">
    <text evidence="11">The sequence shown here is derived from an EMBL/GenBank/DDBJ whole genome shotgun (WGS) entry which is preliminary data.</text>
</comment>
<dbReference type="Gene3D" id="3.60.140.10">
    <property type="entry name" value="CNF1/YfiH-like putative cysteine hydrolases"/>
    <property type="match status" value="1"/>
</dbReference>
<sequence length="244" mass="26943">MFKETIPGVFQSELLSQQKILHGFSNRLIGDMRMVEPRHKLKELLGLSSYRLVAAEQVHGDSVHTVTENDLGKTVSGVDGLVYSREKVNANVALGIIAADCVPLLLVDTRAKVIGAAHAGWKGTLSRITTNTIDEMKKLGANASDIVASIGPHIGMCHYNVPTERARRFQEAFNYDQKAVTFFDNRWHVDIGWANYLQLIAAGIPPEHIDAPPTCTACQIDNFFSFRRDTAETYGEIMGVIGFI</sequence>
<dbReference type="STRING" id="1798392.A3A79_05225"/>
<proteinExistence type="inferred from homology"/>
<keyword evidence="5" id="KW-0378">Hydrolase</keyword>
<dbReference type="GO" id="GO:0005507">
    <property type="term" value="F:copper ion binding"/>
    <property type="evidence" value="ECO:0007669"/>
    <property type="project" value="TreeGrafter"/>
</dbReference>
<dbReference type="InterPro" id="IPR038371">
    <property type="entry name" value="Cu_polyphenol_OxRdtase_sf"/>
</dbReference>
<evidence type="ECO:0000313" key="12">
    <source>
        <dbReference type="Proteomes" id="UP000178759"/>
    </source>
</evidence>
<dbReference type="AlphaFoldDB" id="A0A1F6AJY5"/>
<dbReference type="SUPFAM" id="SSF64438">
    <property type="entry name" value="CNF1/YfiH-like putative cysteine hydrolases"/>
    <property type="match status" value="1"/>
</dbReference>
<evidence type="ECO:0000256" key="2">
    <source>
        <dbReference type="ARBA" id="ARBA00007353"/>
    </source>
</evidence>
<reference evidence="11 12" key="1">
    <citation type="journal article" date="2016" name="Nat. Commun.">
        <title>Thousands of microbial genomes shed light on interconnected biogeochemical processes in an aquifer system.</title>
        <authorList>
            <person name="Anantharaman K."/>
            <person name="Brown C.T."/>
            <person name="Hug L.A."/>
            <person name="Sharon I."/>
            <person name="Castelle C.J."/>
            <person name="Probst A.J."/>
            <person name="Thomas B.C."/>
            <person name="Singh A."/>
            <person name="Wilkins M.J."/>
            <person name="Karaoz U."/>
            <person name="Brodie E.L."/>
            <person name="Williams K.H."/>
            <person name="Hubbard S.S."/>
            <person name="Banfield J.F."/>
        </authorList>
    </citation>
    <scope>NUCLEOTIDE SEQUENCE [LARGE SCALE GENOMIC DNA]</scope>
</reference>